<dbReference type="InterPro" id="IPR007278">
    <property type="entry name" value="DUF397"/>
</dbReference>
<dbReference type="OrthoDB" id="3431580at2"/>
<dbReference type="Pfam" id="PF04149">
    <property type="entry name" value="DUF397"/>
    <property type="match status" value="1"/>
</dbReference>
<evidence type="ECO:0000313" key="3">
    <source>
        <dbReference type="Proteomes" id="UP000331127"/>
    </source>
</evidence>
<name>A0A5M3WLA3_9ACTN</name>
<sequence length="66" mass="6867">MIDLSNAAWRKSSLSGSGNNCVEVASNLPGIVGVRDSKHPTGPALIFTADEWSAFLGGVKSGEFDT</sequence>
<gene>
    <name evidence="2" type="ORF">Amac_025350</name>
</gene>
<dbReference type="AlphaFoldDB" id="A0A5M3WLA3"/>
<comment type="caution">
    <text evidence="2">The sequence shown here is derived from an EMBL/GenBank/DDBJ whole genome shotgun (WGS) entry which is preliminary data.</text>
</comment>
<dbReference type="RefSeq" id="WP_155354522.1">
    <property type="nucleotide sequence ID" value="NZ_BAAAHL010000065.1"/>
</dbReference>
<proteinExistence type="predicted"/>
<keyword evidence="3" id="KW-1185">Reference proteome</keyword>
<evidence type="ECO:0000313" key="2">
    <source>
        <dbReference type="EMBL" id="GES08939.1"/>
    </source>
</evidence>
<dbReference type="EMBL" id="BLAE01000013">
    <property type="protein sequence ID" value="GES08939.1"/>
    <property type="molecule type" value="Genomic_DNA"/>
</dbReference>
<dbReference type="Proteomes" id="UP000331127">
    <property type="component" value="Unassembled WGS sequence"/>
</dbReference>
<protein>
    <submittedName>
        <fullName evidence="2">Transcriptional regulator</fullName>
    </submittedName>
</protein>
<accession>A0A5M3WLA3</accession>
<evidence type="ECO:0000259" key="1">
    <source>
        <dbReference type="Pfam" id="PF04149"/>
    </source>
</evidence>
<reference evidence="2 3" key="1">
    <citation type="submission" date="2019-10" db="EMBL/GenBank/DDBJ databases">
        <title>Whole genome shotgun sequence of Acrocarpospora macrocephala NBRC 16266.</title>
        <authorList>
            <person name="Ichikawa N."/>
            <person name="Kimura A."/>
            <person name="Kitahashi Y."/>
            <person name="Komaki H."/>
            <person name="Oguchi A."/>
        </authorList>
    </citation>
    <scope>NUCLEOTIDE SEQUENCE [LARGE SCALE GENOMIC DNA]</scope>
    <source>
        <strain evidence="2 3">NBRC 16266</strain>
    </source>
</reference>
<feature type="domain" description="DUF397" evidence="1">
    <location>
        <begin position="7"/>
        <end position="60"/>
    </location>
</feature>
<organism evidence="2 3">
    <name type="scientific">Acrocarpospora macrocephala</name>
    <dbReference type="NCBI Taxonomy" id="150177"/>
    <lineage>
        <taxon>Bacteria</taxon>
        <taxon>Bacillati</taxon>
        <taxon>Actinomycetota</taxon>
        <taxon>Actinomycetes</taxon>
        <taxon>Streptosporangiales</taxon>
        <taxon>Streptosporangiaceae</taxon>
        <taxon>Acrocarpospora</taxon>
    </lineage>
</organism>